<proteinExistence type="predicted"/>
<dbReference type="InterPro" id="IPR012902">
    <property type="entry name" value="N_methyl_site"/>
</dbReference>
<keyword evidence="1" id="KW-0812">Transmembrane</keyword>
<protein>
    <submittedName>
        <fullName evidence="3">Prepilin-type cleavage/methylation domain-containing protein</fullName>
    </submittedName>
</protein>
<dbReference type="RefSeq" id="WP_168218979.1">
    <property type="nucleotide sequence ID" value="NZ_CP042425.1"/>
</dbReference>
<organism evidence="3 4">
    <name type="scientific">Limnoglobus roseus</name>
    <dbReference type="NCBI Taxonomy" id="2598579"/>
    <lineage>
        <taxon>Bacteria</taxon>
        <taxon>Pseudomonadati</taxon>
        <taxon>Planctomycetota</taxon>
        <taxon>Planctomycetia</taxon>
        <taxon>Gemmatales</taxon>
        <taxon>Gemmataceae</taxon>
        <taxon>Limnoglobus</taxon>
    </lineage>
</organism>
<dbReference type="InterPro" id="IPR045584">
    <property type="entry name" value="Pilin-like"/>
</dbReference>
<dbReference type="PANTHER" id="PTHR30093:SF2">
    <property type="entry name" value="TYPE II SECRETION SYSTEM PROTEIN H"/>
    <property type="match status" value="1"/>
</dbReference>
<feature type="transmembrane region" description="Helical" evidence="1">
    <location>
        <begin position="12"/>
        <end position="33"/>
    </location>
</feature>
<dbReference type="PANTHER" id="PTHR30093">
    <property type="entry name" value="GENERAL SECRETION PATHWAY PROTEIN G"/>
    <property type="match status" value="1"/>
</dbReference>
<dbReference type="SUPFAM" id="SSF54523">
    <property type="entry name" value="Pili subunits"/>
    <property type="match status" value="1"/>
</dbReference>
<reference evidence="4" key="1">
    <citation type="submission" date="2019-08" db="EMBL/GenBank/DDBJ databases">
        <title>Limnoglobus roseus gen. nov., sp. nov., a novel freshwater planctomycete with a giant genome from the family Gemmataceae.</title>
        <authorList>
            <person name="Kulichevskaya I.S."/>
            <person name="Naumoff D.G."/>
            <person name="Miroshnikov K."/>
            <person name="Ivanova A."/>
            <person name="Philippov D.A."/>
            <person name="Hakobyan A."/>
            <person name="Rijpstra I.C."/>
            <person name="Sinninghe Damste J.S."/>
            <person name="Liesack W."/>
            <person name="Dedysh S.N."/>
        </authorList>
    </citation>
    <scope>NUCLEOTIDE SEQUENCE [LARGE SCALE GENOMIC DNA]</scope>
    <source>
        <strain evidence="4">PX52</strain>
    </source>
</reference>
<evidence type="ECO:0000313" key="4">
    <source>
        <dbReference type="Proteomes" id="UP000324974"/>
    </source>
</evidence>
<keyword evidence="4" id="KW-1185">Reference proteome</keyword>
<dbReference type="Proteomes" id="UP000324974">
    <property type="component" value="Chromosome"/>
</dbReference>
<evidence type="ECO:0000259" key="2">
    <source>
        <dbReference type="Pfam" id="PF07596"/>
    </source>
</evidence>
<dbReference type="EMBL" id="CP042425">
    <property type="protein sequence ID" value="QEL15832.1"/>
    <property type="molecule type" value="Genomic_DNA"/>
</dbReference>
<dbReference type="KEGG" id="lrs:PX52LOC_02768"/>
<gene>
    <name evidence="3" type="ORF">PX52LOC_02768</name>
</gene>
<keyword evidence="1" id="KW-1133">Transmembrane helix</keyword>
<name>A0A5C1ADI7_9BACT</name>
<evidence type="ECO:0000256" key="1">
    <source>
        <dbReference type="SAM" id="Phobius"/>
    </source>
</evidence>
<sequence length="354" mass="36134">MLGSRSRRAFTLIELLVVIAIIAILIGLLLPAVQKVREAAARSKCSNNLKQLALAVHGYADTNNGALPVIRDVGLQNKWNATGWGLHSIYFRVLPYIEQGSLYNLYVPTTGTTTAAATACTTSYVSAVTPATGSTKKIPTLICPSDPTGSSGDQTYSVAVGGGTSNGVTATAVTTTLTPISYAANGVLFGQTGPTFPTSLNTDGTSNTIMFAERYMDCNGTPNLWALGTYGTVVSPFAATPAFVWAQPTANAASGTGQFMPNTPAVLTSGSVLGVTGTGTPNTGGGTVNNPTPVFQAAPSKTACLPSVPQSAHTGVMLTAMGDGTVRTVNASIAPLSFYAAITPSGGETNGLDN</sequence>
<keyword evidence="1" id="KW-0472">Membrane</keyword>
<dbReference type="NCBIfam" id="TIGR02532">
    <property type="entry name" value="IV_pilin_GFxxxE"/>
    <property type="match status" value="1"/>
</dbReference>
<dbReference type="Pfam" id="PF07963">
    <property type="entry name" value="N_methyl"/>
    <property type="match status" value="1"/>
</dbReference>
<evidence type="ECO:0000313" key="3">
    <source>
        <dbReference type="EMBL" id="QEL15832.1"/>
    </source>
</evidence>
<feature type="domain" description="DUF1559" evidence="2">
    <location>
        <begin position="34"/>
        <end position="335"/>
    </location>
</feature>
<dbReference type="Gene3D" id="3.30.700.10">
    <property type="entry name" value="Glycoprotein, Type 4 Pilin"/>
    <property type="match status" value="1"/>
</dbReference>
<accession>A0A5C1ADI7</accession>
<dbReference type="Pfam" id="PF07596">
    <property type="entry name" value="SBP_bac_10"/>
    <property type="match status" value="1"/>
</dbReference>
<dbReference type="InterPro" id="IPR011453">
    <property type="entry name" value="DUF1559"/>
</dbReference>
<dbReference type="AlphaFoldDB" id="A0A5C1ADI7"/>